<proteinExistence type="predicted"/>
<comment type="caution">
    <text evidence="2">The sequence shown here is derived from an EMBL/GenBank/DDBJ whole genome shotgun (WGS) entry which is preliminary data.</text>
</comment>
<accession>A0A1V6N308</accession>
<keyword evidence="3" id="KW-1185">Reference proteome</keyword>
<dbReference type="InterPro" id="IPR013783">
    <property type="entry name" value="Ig-like_fold"/>
</dbReference>
<dbReference type="AlphaFoldDB" id="A0A1V6N308"/>
<dbReference type="Proteomes" id="UP000191661">
    <property type="component" value="Unassembled WGS sequence"/>
</dbReference>
<gene>
    <name evidence="2" type="ORF">MBBAR_6c00920</name>
</gene>
<evidence type="ECO:0000259" key="1">
    <source>
        <dbReference type="Pfam" id="PF07705"/>
    </source>
</evidence>
<feature type="domain" description="CARDB" evidence="1">
    <location>
        <begin position="128"/>
        <end position="213"/>
    </location>
</feature>
<dbReference type="Gene3D" id="2.60.40.10">
    <property type="entry name" value="Immunoglobulins"/>
    <property type="match status" value="1"/>
</dbReference>
<sequence>MKSAGKLLIICFFVLVAFFSLSAASAATYTLHDENDDYYYSNNAENYEVEFDSKSGSIWTENYKQVSSIKISDNKGKSKTLKNKIDFKNYKSKNGYSMYKTFYASNLGLSQIKKVTVNFLKQPDLKITKVKRKNNNYYITIKNTGDATAKGNYLGIYSKGKHIKKTYVPALKPGKYKTVKVPISSYYTKYNKIFNVDYKNKINELKKSNNKKTVKGIKIVKKTTPKKNSGGQVIITRTGTKYHAYKHGNMKYISYVSLSYARQYYGPCKICY</sequence>
<reference evidence="2 3" key="1">
    <citation type="submission" date="2014-12" db="EMBL/GenBank/DDBJ databases">
        <title>Genome sequence of Methanobrevibacter arboriphilicus DH1, DSM1125.</title>
        <authorList>
            <person name="Poehlein A."/>
            <person name="Thauer R.K."/>
            <person name="Seedorf H."/>
            <person name="Daniel R."/>
        </authorList>
    </citation>
    <scope>NUCLEOTIDE SEQUENCE [LARGE SCALE GENOMIC DNA]</scope>
    <source>
        <strain evidence="2 3">DH1</strain>
    </source>
</reference>
<dbReference type="Pfam" id="PF07705">
    <property type="entry name" value="CARDB"/>
    <property type="match status" value="1"/>
</dbReference>
<evidence type="ECO:0000313" key="3">
    <source>
        <dbReference type="Proteomes" id="UP000191661"/>
    </source>
</evidence>
<evidence type="ECO:0000313" key="2">
    <source>
        <dbReference type="EMBL" id="OQD58982.1"/>
    </source>
</evidence>
<name>A0A1V6N308_METAZ</name>
<dbReference type="EMBL" id="JXMW01000006">
    <property type="protein sequence ID" value="OQD58982.1"/>
    <property type="molecule type" value="Genomic_DNA"/>
</dbReference>
<organism evidence="2 3">
    <name type="scientific">Methanobrevibacter arboriphilus JCM 13429 = DSM 1125</name>
    <dbReference type="NCBI Taxonomy" id="1300164"/>
    <lineage>
        <taxon>Archaea</taxon>
        <taxon>Methanobacteriati</taxon>
        <taxon>Methanobacteriota</taxon>
        <taxon>Methanomada group</taxon>
        <taxon>Methanobacteria</taxon>
        <taxon>Methanobacteriales</taxon>
        <taxon>Methanobacteriaceae</taxon>
        <taxon>Methanobrevibacter</taxon>
    </lineage>
</organism>
<protein>
    <recommendedName>
        <fullName evidence="1">CARDB domain-containing protein</fullName>
    </recommendedName>
</protein>
<dbReference type="InterPro" id="IPR011635">
    <property type="entry name" value="CARDB"/>
</dbReference>